<evidence type="ECO:0000259" key="5">
    <source>
        <dbReference type="Pfam" id="PF04548"/>
    </source>
</evidence>
<dbReference type="InterPro" id="IPR027417">
    <property type="entry name" value="P-loop_NTPase"/>
</dbReference>
<keyword evidence="2" id="KW-0547">Nucleotide-binding</keyword>
<keyword evidence="4" id="KW-0175">Coiled coil</keyword>
<dbReference type="GO" id="GO:0005525">
    <property type="term" value="F:GTP binding"/>
    <property type="evidence" value="ECO:0007669"/>
    <property type="project" value="UniProtKB-KW"/>
</dbReference>
<comment type="caution">
    <text evidence="6">The sequence shown here is derived from an EMBL/GenBank/DDBJ whole genome shotgun (WGS) entry which is preliminary data.</text>
</comment>
<dbReference type="InterPro" id="IPR045058">
    <property type="entry name" value="GIMA/IAN/Toc"/>
</dbReference>
<comment type="similarity">
    <text evidence="1">Belongs to the TRAFAC class TrmE-Era-EngA-EngB-Septin-like GTPase superfamily. AIG1/Toc34/Toc159-like paraseptin GTPase family. IAN subfamily.</text>
</comment>
<dbReference type="Gene3D" id="3.40.50.300">
    <property type="entry name" value="P-loop containing nucleotide triphosphate hydrolases"/>
    <property type="match status" value="1"/>
</dbReference>
<dbReference type="InterPro" id="IPR006703">
    <property type="entry name" value="G_AIG1"/>
</dbReference>
<feature type="domain" description="AIG1-type G" evidence="5">
    <location>
        <begin position="46"/>
        <end position="221"/>
    </location>
</feature>
<reference evidence="6" key="1">
    <citation type="submission" date="2020-08" db="EMBL/GenBank/DDBJ databases">
        <title>Chromosome-level assembly of Southern catfish (Silurus meridionalis) provides insights into visual adaptation to the nocturnal and benthic lifestyles.</title>
        <authorList>
            <person name="Zhang Y."/>
            <person name="Wang D."/>
            <person name="Peng Z."/>
        </authorList>
    </citation>
    <scope>NUCLEOTIDE SEQUENCE</scope>
    <source>
        <strain evidence="6">SWU-2019-XX</strain>
        <tissue evidence="6">Muscle</tissue>
    </source>
</reference>
<protein>
    <recommendedName>
        <fullName evidence="5">AIG1-type G domain-containing protein</fullName>
    </recommendedName>
</protein>
<accession>A0A8T0AHP2</accession>
<evidence type="ECO:0000313" key="7">
    <source>
        <dbReference type="Proteomes" id="UP000606274"/>
    </source>
</evidence>
<evidence type="ECO:0000313" key="6">
    <source>
        <dbReference type="EMBL" id="KAF7690949.1"/>
    </source>
</evidence>
<sequence>MAAVEDTPSDWQSVPVRRKSSINDPPLMCIMAFGSSGDQQFFLTESILPKAVFTGAEPNNKLTSKTCGNVCERNVTLVNTPKLDNHEILHYMLKKELKKAICFSCPGPHAVLFVLNASEVPQNVFDIFKPVVQYFGEHILNHSMIILYHEEKTSSPLEEMVKKNKQLMELLKKCGHRYLVFDGKKNRKEGTGTRKLFEEIDKMVEKHGIFTNREFEDADKRIRIEEKMLQDKRKREVRVMREELEQKYSAEKEDLEKEMRIYEEKIRLENREKAEVQVADRLGVTLRLVDYMAAVGKGAVAGAVIAKVLGFPGMAIGAGVGAAFGGLLGGAAGAVWNIINDAWADFRRDTT</sequence>
<dbReference type="Pfam" id="PF04548">
    <property type="entry name" value="AIG1"/>
    <property type="match status" value="1"/>
</dbReference>
<gene>
    <name evidence="6" type="ORF">HF521_011246</name>
</gene>
<keyword evidence="7" id="KW-1185">Reference proteome</keyword>
<evidence type="ECO:0000256" key="2">
    <source>
        <dbReference type="ARBA" id="ARBA00022741"/>
    </source>
</evidence>
<dbReference type="PANTHER" id="PTHR10903">
    <property type="entry name" value="GTPASE, IMAP FAMILY MEMBER-RELATED"/>
    <property type="match status" value="1"/>
</dbReference>
<dbReference type="AlphaFoldDB" id="A0A8T0AHP2"/>
<proteinExistence type="inferred from homology"/>
<feature type="coiled-coil region" evidence="4">
    <location>
        <begin position="234"/>
        <end position="272"/>
    </location>
</feature>
<organism evidence="6 7">
    <name type="scientific">Silurus meridionalis</name>
    <name type="common">Southern catfish</name>
    <name type="synonym">Silurus soldatovi meridionalis</name>
    <dbReference type="NCBI Taxonomy" id="175797"/>
    <lineage>
        <taxon>Eukaryota</taxon>
        <taxon>Metazoa</taxon>
        <taxon>Chordata</taxon>
        <taxon>Craniata</taxon>
        <taxon>Vertebrata</taxon>
        <taxon>Euteleostomi</taxon>
        <taxon>Actinopterygii</taxon>
        <taxon>Neopterygii</taxon>
        <taxon>Teleostei</taxon>
        <taxon>Ostariophysi</taxon>
        <taxon>Siluriformes</taxon>
        <taxon>Siluridae</taxon>
        <taxon>Silurus</taxon>
    </lineage>
</organism>
<dbReference type="PANTHER" id="PTHR10903:SF177">
    <property type="entry name" value="GTPASE IMAP FAMILY MEMBER 4-LIKE-RELATED"/>
    <property type="match status" value="1"/>
</dbReference>
<evidence type="ECO:0000256" key="3">
    <source>
        <dbReference type="ARBA" id="ARBA00023134"/>
    </source>
</evidence>
<name>A0A8T0AHP2_SILME</name>
<evidence type="ECO:0000256" key="4">
    <source>
        <dbReference type="SAM" id="Coils"/>
    </source>
</evidence>
<dbReference type="OrthoDB" id="8871742at2759"/>
<keyword evidence="3" id="KW-0342">GTP-binding</keyword>
<evidence type="ECO:0000256" key="1">
    <source>
        <dbReference type="ARBA" id="ARBA00008535"/>
    </source>
</evidence>
<dbReference type="EMBL" id="JABFDY010000022">
    <property type="protein sequence ID" value="KAF7690949.1"/>
    <property type="molecule type" value="Genomic_DNA"/>
</dbReference>
<dbReference type="Proteomes" id="UP000606274">
    <property type="component" value="Unassembled WGS sequence"/>
</dbReference>